<dbReference type="RefSeq" id="WP_344198241.1">
    <property type="nucleotide sequence ID" value="NZ_BAAAME010000002.1"/>
</dbReference>
<organism evidence="2 3">
    <name type="scientific">Aeromicrobium alkaliterrae</name>
    <dbReference type="NCBI Taxonomy" id="302168"/>
    <lineage>
        <taxon>Bacteria</taxon>
        <taxon>Bacillati</taxon>
        <taxon>Actinomycetota</taxon>
        <taxon>Actinomycetes</taxon>
        <taxon>Propionibacteriales</taxon>
        <taxon>Nocardioidaceae</taxon>
        <taxon>Aeromicrobium</taxon>
    </lineage>
</organism>
<evidence type="ECO:0000313" key="3">
    <source>
        <dbReference type="Proteomes" id="UP001501057"/>
    </source>
</evidence>
<evidence type="ECO:0000313" key="2">
    <source>
        <dbReference type="EMBL" id="GAA1730848.1"/>
    </source>
</evidence>
<sequence>MIIDPQSYVPLEVQRRLATAGAAQPPVDQPVRRRQRPHRGPVLRFTAWATGRTAYI</sequence>
<evidence type="ECO:0000256" key="1">
    <source>
        <dbReference type="SAM" id="MobiDB-lite"/>
    </source>
</evidence>
<reference evidence="2 3" key="1">
    <citation type="journal article" date="2019" name="Int. J. Syst. Evol. Microbiol.">
        <title>The Global Catalogue of Microorganisms (GCM) 10K type strain sequencing project: providing services to taxonomists for standard genome sequencing and annotation.</title>
        <authorList>
            <consortium name="The Broad Institute Genomics Platform"/>
            <consortium name="The Broad Institute Genome Sequencing Center for Infectious Disease"/>
            <person name="Wu L."/>
            <person name="Ma J."/>
        </authorList>
    </citation>
    <scope>NUCLEOTIDE SEQUENCE [LARGE SCALE GENOMIC DNA]</scope>
    <source>
        <strain evidence="2 3">JCM 13518</strain>
    </source>
</reference>
<accession>A0ABN2JKU4</accession>
<protein>
    <submittedName>
        <fullName evidence="2">Uncharacterized protein</fullName>
    </submittedName>
</protein>
<keyword evidence="3" id="KW-1185">Reference proteome</keyword>
<gene>
    <name evidence="2" type="ORF">GCM10009710_09310</name>
</gene>
<feature type="region of interest" description="Disordered" evidence="1">
    <location>
        <begin position="19"/>
        <end position="39"/>
    </location>
</feature>
<proteinExistence type="predicted"/>
<name>A0ABN2JKU4_9ACTN</name>
<dbReference type="EMBL" id="BAAAME010000002">
    <property type="protein sequence ID" value="GAA1730848.1"/>
    <property type="molecule type" value="Genomic_DNA"/>
</dbReference>
<dbReference type="Proteomes" id="UP001501057">
    <property type="component" value="Unassembled WGS sequence"/>
</dbReference>
<comment type="caution">
    <text evidence="2">The sequence shown here is derived from an EMBL/GenBank/DDBJ whole genome shotgun (WGS) entry which is preliminary data.</text>
</comment>